<dbReference type="SUPFAM" id="SSF56112">
    <property type="entry name" value="Protein kinase-like (PK-like)"/>
    <property type="match status" value="1"/>
</dbReference>
<name>A0A4Q9MW07_9APHY</name>
<dbReference type="AlphaFoldDB" id="A0A4Q9MW07"/>
<dbReference type="GO" id="GO:0004672">
    <property type="term" value="F:protein kinase activity"/>
    <property type="evidence" value="ECO:0007669"/>
    <property type="project" value="InterPro"/>
</dbReference>
<dbReference type="InterPro" id="IPR011009">
    <property type="entry name" value="Kinase-like_dom_sf"/>
</dbReference>
<dbReference type="Proteomes" id="UP000292957">
    <property type="component" value="Unassembled WGS sequence"/>
</dbReference>
<feature type="domain" description="Protein kinase" evidence="1">
    <location>
        <begin position="1"/>
        <end position="199"/>
    </location>
</feature>
<dbReference type="GO" id="GO:0005524">
    <property type="term" value="F:ATP binding"/>
    <property type="evidence" value="ECO:0007669"/>
    <property type="project" value="InterPro"/>
</dbReference>
<protein>
    <recommendedName>
        <fullName evidence="1">Protein kinase domain-containing protein</fullName>
    </recommendedName>
</protein>
<dbReference type="EMBL" id="ML143399">
    <property type="protein sequence ID" value="TBU31478.1"/>
    <property type="molecule type" value="Genomic_DNA"/>
</dbReference>
<dbReference type="Gene3D" id="1.10.510.10">
    <property type="entry name" value="Transferase(Phosphotransferase) domain 1"/>
    <property type="match status" value="1"/>
</dbReference>
<gene>
    <name evidence="2" type="ORF">BD311DRAFT_752674</name>
</gene>
<evidence type="ECO:0000259" key="1">
    <source>
        <dbReference type="PROSITE" id="PS50011"/>
    </source>
</evidence>
<evidence type="ECO:0000313" key="2">
    <source>
        <dbReference type="EMBL" id="TBU31478.1"/>
    </source>
</evidence>
<accession>A0A4Q9MW07</accession>
<dbReference type="PROSITE" id="PS50011">
    <property type="entry name" value="PROTEIN_KINASE_DOM"/>
    <property type="match status" value="1"/>
</dbReference>
<dbReference type="InterPro" id="IPR000719">
    <property type="entry name" value="Prot_kinase_dom"/>
</dbReference>
<dbReference type="OrthoDB" id="2802392at2759"/>
<reference evidence="2" key="1">
    <citation type="submission" date="2019-01" db="EMBL/GenBank/DDBJ databases">
        <title>Draft genome sequences of three monokaryotic isolates of the white-rot basidiomycete fungus Dichomitus squalens.</title>
        <authorList>
            <consortium name="DOE Joint Genome Institute"/>
            <person name="Lopez S.C."/>
            <person name="Andreopoulos B."/>
            <person name="Pangilinan J."/>
            <person name="Lipzen A."/>
            <person name="Riley R."/>
            <person name="Ahrendt S."/>
            <person name="Ng V."/>
            <person name="Barry K."/>
            <person name="Daum C."/>
            <person name="Grigoriev I.V."/>
            <person name="Hilden K.S."/>
            <person name="Makela M.R."/>
            <person name="de Vries R.P."/>
        </authorList>
    </citation>
    <scope>NUCLEOTIDE SEQUENCE [LARGE SCALE GENOMIC DNA]</scope>
    <source>
        <strain evidence="2">OM18370.1</strain>
    </source>
</reference>
<organism evidence="2">
    <name type="scientific">Dichomitus squalens</name>
    <dbReference type="NCBI Taxonomy" id="114155"/>
    <lineage>
        <taxon>Eukaryota</taxon>
        <taxon>Fungi</taxon>
        <taxon>Dikarya</taxon>
        <taxon>Basidiomycota</taxon>
        <taxon>Agaricomycotina</taxon>
        <taxon>Agaricomycetes</taxon>
        <taxon>Polyporales</taxon>
        <taxon>Polyporaceae</taxon>
        <taxon>Dichomitus</taxon>
    </lineage>
</organism>
<sequence>MPRLSELNAIYLYDAPLTVLVDLFLQILEGVEYLHSWQIAHLDLCTGNILAAVDKDAVHDKRIEAGKIYLIDFQMSRQLRLPPGQQPAILLPETQVRPPGGIKHFDPYSWDVYCLGDVFQRRLKKYCFMRPGEPWIIRRYIRWLTGTERGCMASCHCRPTARRARQVLTMIRWVVSVSMGLERLATLFISVFNWHAIAE</sequence>
<proteinExistence type="predicted"/>